<dbReference type="PROSITE" id="PS51257">
    <property type="entry name" value="PROKAR_LIPOPROTEIN"/>
    <property type="match status" value="1"/>
</dbReference>
<reference evidence="2 3" key="1">
    <citation type="submission" date="2020-01" db="EMBL/GenBank/DDBJ databases">
        <title>Genome sequencing of strain KACC 21507.</title>
        <authorList>
            <person name="Heo J."/>
            <person name="Kim S.-J."/>
            <person name="Kim J.-S."/>
            <person name="Hong S.-B."/>
            <person name="Kwon S.-W."/>
        </authorList>
    </citation>
    <scope>NUCLEOTIDE SEQUENCE [LARGE SCALE GENOMIC DNA]</scope>
    <source>
        <strain evidence="2 3">KACC 21507</strain>
    </source>
</reference>
<dbReference type="RefSeq" id="WP_160618043.1">
    <property type="nucleotide sequence ID" value="NZ_CP047652.1"/>
</dbReference>
<evidence type="ECO:0000313" key="2">
    <source>
        <dbReference type="EMBL" id="QHI94965.1"/>
    </source>
</evidence>
<protein>
    <submittedName>
        <fullName evidence="2">Uncharacterized protein</fullName>
    </submittedName>
</protein>
<gene>
    <name evidence="2" type="ORF">GT348_00260</name>
</gene>
<dbReference type="Proteomes" id="UP000463975">
    <property type="component" value="Chromosome"/>
</dbReference>
<dbReference type="EMBL" id="CP047652">
    <property type="protein sequence ID" value="QHI94965.1"/>
    <property type="molecule type" value="Genomic_DNA"/>
</dbReference>
<name>A0A6P1N8V4_9PROT</name>
<feature type="region of interest" description="Disordered" evidence="1">
    <location>
        <begin position="129"/>
        <end position="151"/>
    </location>
</feature>
<organism evidence="2 3">
    <name type="scientific">Aristophania vespae</name>
    <dbReference type="NCBI Taxonomy" id="2697033"/>
    <lineage>
        <taxon>Bacteria</taxon>
        <taxon>Pseudomonadati</taxon>
        <taxon>Pseudomonadota</taxon>
        <taxon>Alphaproteobacteria</taxon>
        <taxon>Acetobacterales</taxon>
        <taxon>Acetobacteraceae</taxon>
        <taxon>Aristophania</taxon>
    </lineage>
</organism>
<feature type="compositionally biased region" description="Polar residues" evidence="1">
    <location>
        <begin position="230"/>
        <end position="248"/>
    </location>
</feature>
<keyword evidence="3" id="KW-1185">Reference proteome</keyword>
<proteinExistence type="predicted"/>
<feature type="region of interest" description="Disordered" evidence="1">
    <location>
        <begin position="230"/>
        <end position="266"/>
    </location>
</feature>
<feature type="compositionally biased region" description="Pro residues" evidence="1">
    <location>
        <begin position="256"/>
        <end position="266"/>
    </location>
</feature>
<sequence length="266" mass="28646">MIMRSVLSSHSSFWRLLCCVGGFSLLAGCTSNHPPETFASPDYSYLPKMNLSVSKLEIIDQAAPLHDSLAAKSPTSPNESLTLMAQQRLHPTGSTGRGVFTIVKADITEPTDNVLAGKLVVHLTLDDPTRSSHGDVTAQVTHQDNVSEKNSKRHNLYELNRHLMDDMNVELEYQIRKNLGYWLTDATGTPLNGAIATQNLDTIDNTTSVPANGTSNTALQPVQTPTALQDLQNPISNGQTTPAPSVNAPTPIAQPHSPPPGTLQLP</sequence>
<accession>A0A6P1N8V4</accession>
<evidence type="ECO:0000256" key="1">
    <source>
        <dbReference type="SAM" id="MobiDB-lite"/>
    </source>
</evidence>
<dbReference type="AlphaFoldDB" id="A0A6P1N8V4"/>
<evidence type="ECO:0000313" key="3">
    <source>
        <dbReference type="Proteomes" id="UP000463975"/>
    </source>
</evidence>
<dbReference type="KEGG" id="bomb:GT348_00260"/>